<dbReference type="PANTHER" id="PTHR30535:SF34">
    <property type="entry name" value="MOLYBDATE-BINDING PROTEIN MOLA"/>
    <property type="match status" value="1"/>
</dbReference>
<accession>A0ABW4XRX6</accession>
<protein>
    <submittedName>
        <fullName evidence="2">ABC transporter substrate-binding protein</fullName>
    </submittedName>
</protein>
<dbReference type="RefSeq" id="WP_379829084.1">
    <property type="nucleotide sequence ID" value="NZ_JBHUHU010000001.1"/>
</dbReference>
<organism evidence="2 3">
    <name type="scientific">Flagellimonas iocasae</name>
    <dbReference type="NCBI Taxonomy" id="2055905"/>
    <lineage>
        <taxon>Bacteria</taxon>
        <taxon>Pseudomonadati</taxon>
        <taxon>Bacteroidota</taxon>
        <taxon>Flavobacteriia</taxon>
        <taxon>Flavobacteriales</taxon>
        <taxon>Flavobacteriaceae</taxon>
        <taxon>Flagellimonas</taxon>
    </lineage>
</organism>
<feature type="domain" description="Fe/B12 periplasmic-binding" evidence="1">
    <location>
        <begin position="100"/>
        <end position="372"/>
    </location>
</feature>
<dbReference type="PANTHER" id="PTHR30535">
    <property type="entry name" value="VITAMIN B12-BINDING PROTEIN"/>
    <property type="match status" value="1"/>
</dbReference>
<proteinExistence type="predicted"/>
<dbReference type="PROSITE" id="PS51257">
    <property type="entry name" value="PROKAR_LIPOPROTEIN"/>
    <property type="match status" value="1"/>
</dbReference>
<comment type="caution">
    <text evidence="2">The sequence shown here is derived from an EMBL/GenBank/DDBJ whole genome shotgun (WGS) entry which is preliminary data.</text>
</comment>
<evidence type="ECO:0000313" key="2">
    <source>
        <dbReference type="EMBL" id="MFD2098301.1"/>
    </source>
</evidence>
<dbReference type="PROSITE" id="PS50983">
    <property type="entry name" value="FE_B12_PBP"/>
    <property type="match status" value="1"/>
</dbReference>
<reference evidence="3" key="1">
    <citation type="journal article" date="2019" name="Int. J. Syst. Evol. Microbiol.">
        <title>The Global Catalogue of Microorganisms (GCM) 10K type strain sequencing project: providing services to taxonomists for standard genome sequencing and annotation.</title>
        <authorList>
            <consortium name="The Broad Institute Genomics Platform"/>
            <consortium name="The Broad Institute Genome Sequencing Center for Infectious Disease"/>
            <person name="Wu L."/>
            <person name="Ma J."/>
        </authorList>
    </citation>
    <scope>NUCLEOTIDE SEQUENCE [LARGE SCALE GENOMIC DNA]</scope>
    <source>
        <strain evidence="3">JCM 3389</strain>
    </source>
</reference>
<sequence>MVKNRLLHLFLSGFVLILFIGCGEKKKELPLEQSTSESGIQYATGFTIKKNTDFTEIEVTSAWPGAKKSFTYALVPREKMPSMTLPRDAYDAIIATPVQRMVVTSTTHIPSLEALGVLNTVVGFPNTDLISSEEARKLVEDGQIKELGTNENINTEMVLELNPEVVIGFGINDTNKAYSTVQQSGIAVVYNGDWVEQTPLGKAEWIKFFAPFFQKEEEADRIFSEIETAYTDAKILAQQATEKPTVLTGGLYKDVWYVAGGKSWMAQFLTDANADYIWSETENTGSIGLSLEAVLEKGQQADFWFNPSSHTTYEEVKLANAHYQQFKAFSKKNIFSNAIEKGDKGGLIFYELAPQRPDLVLKDLIHILHPDLLPDYKPHFFKPLR</sequence>
<dbReference type="SUPFAM" id="SSF53807">
    <property type="entry name" value="Helical backbone' metal receptor"/>
    <property type="match status" value="1"/>
</dbReference>
<keyword evidence="3" id="KW-1185">Reference proteome</keyword>
<dbReference type="Proteomes" id="UP001597342">
    <property type="component" value="Unassembled WGS sequence"/>
</dbReference>
<name>A0ABW4XRX6_9FLAO</name>
<dbReference type="EMBL" id="JBHUHU010000001">
    <property type="protein sequence ID" value="MFD2098301.1"/>
    <property type="molecule type" value="Genomic_DNA"/>
</dbReference>
<evidence type="ECO:0000259" key="1">
    <source>
        <dbReference type="PROSITE" id="PS50983"/>
    </source>
</evidence>
<gene>
    <name evidence="2" type="ORF">ACFSJE_00855</name>
</gene>
<dbReference type="Pfam" id="PF01497">
    <property type="entry name" value="Peripla_BP_2"/>
    <property type="match status" value="1"/>
</dbReference>
<dbReference type="InterPro" id="IPR050902">
    <property type="entry name" value="ABC_Transporter_SBP"/>
</dbReference>
<dbReference type="InterPro" id="IPR002491">
    <property type="entry name" value="ABC_transptr_periplasmic_BD"/>
</dbReference>
<dbReference type="Gene3D" id="3.40.50.1980">
    <property type="entry name" value="Nitrogenase molybdenum iron protein domain"/>
    <property type="match status" value="2"/>
</dbReference>
<evidence type="ECO:0000313" key="3">
    <source>
        <dbReference type="Proteomes" id="UP001597342"/>
    </source>
</evidence>
<dbReference type="CDD" id="cd01141">
    <property type="entry name" value="TroA_d"/>
    <property type="match status" value="1"/>
</dbReference>